<reference evidence="2 3" key="1">
    <citation type="submission" date="2020-12" db="EMBL/GenBank/DDBJ databases">
        <title>YIM B01967 draft genome.</title>
        <authorList>
            <person name="Yan X."/>
        </authorList>
    </citation>
    <scope>NUCLEOTIDE SEQUENCE [LARGE SCALE GENOMIC DNA]</scope>
    <source>
        <strain evidence="2 3">YIM B01967</strain>
    </source>
</reference>
<evidence type="ECO:0000313" key="2">
    <source>
        <dbReference type="EMBL" id="MBK3496034.1"/>
    </source>
</evidence>
<dbReference type="Pfam" id="PF13129">
    <property type="entry name" value="DUF3953"/>
    <property type="match status" value="1"/>
</dbReference>
<protein>
    <submittedName>
        <fullName evidence="2">DUF3953 domain-containing protein</fullName>
    </submittedName>
</protein>
<keyword evidence="1" id="KW-0812">Transmembrane</keyword>
<keyword evidence="1" id="KW-0472">Membrane</keyword>
<evidence type="ECO:0000256" key="1">
    <source>
        <dbReference type="SAM" id="Phobius"/>
    </source>
</evidence>
<dbReference type="InterPro" id="IPR025018">
    <property type="entry name" value="DUF3953"/>
</dbReference>
<dbReference type="RefSeq" id="WP_200749578.1">
    <property type="nucleotide sequence ID" value="NZ_JAEOAH010000023.1"/>
</dbReference>
<dbReference type="Proteomes" id="UP000618943">
    <property type="component" value="Unassembled WGS sequence"/>
</dbReference>
<keyword evidence="1" id="KW-1133">Transmembrane helix</keyword>
<feature type="transmembrane region" description="Helical" evidence="1">
    <location>
        <begin position="28"/>
        <end position="47"/>
    </location>
</feature>
<evidence type="ECO:0000313" key="3">
    <source>
        <dbReference type="Proteomes" id="UP000618943"/>
    </source>
</evidence>
<comment type="caution">
    <text evidence="2">The sequence shown here is derived from an EMBL/GenBank/DDBJ whole genome shotgun (WGS) entry which is preliminary data.</text>
</comment>
<sequence>MPYMLLFLGVFILAMGLLELQVKRKTNGIMSILASAFIFFCRHLYFLSERVL</sequence>
<keyword evidence="3" id="KW-1185">Reference proteome</keyword>
<accession>A0ABS1H9Q8</accession>
<proteinExistence type="predicted"/>
<name>A0ABS1H9Q8_9BACL</name>
<organism evidence="2 3">
    <name type="scientific">Viridibacillus soli</name>
    <dbReference type="NCBI Taxonomy" id="2798301"/>
    <lineage>
        <taxon>Bacteria</taxon>
        <taxon>Bacillati</taxon>
        <taxon>Bacillota</taxon>
        <taxon>Bacilli</taxon>
        <taxon>Bacillales</taxon>
        <taxon>Caryophanaceae</taxon>
        <taxon>Viridibacillus</taxon>
    </lineage>
</organism>
<gene>
    <name evidence="2" type="ORF">JFL43_14425</name>
</gene>
<dbReference type="EMBL" id="JAEOAH010000023">
    <property type="protein sequence ID" value="MBK3496034.1"/>
    <property type="molecule type" value="Genomic_DNA"/>
</dbReference>